<dbReference type="InterPro" id="IPR019734">
    <property type="entry name" value="TPR_rpt"/>
</dbReference>
<evidence type="ECO:0000256" key="3">
    <source>
        <dbReference type="PROSITE-ProRule" id="PRU00339"/>
    </source>
</evidence>
<dbReference type="SMART" id="SM00028">
    <property type="entry name" value="TPR"/>
    <property type="match status" value="3"/>
</dbReference>
<evidence type="ECO:0000313" key="5">
    <source>
        <dbReference type="Proteomes" id="UP000680865"/>
    </source>
</evidence>
<evidence type="ECO:0000256" key="2">
    <source>
        <dbReference type="ARBA" id="ARBA00022803"/>
    </source>
</evidence>
<protein>
    <recommendedName>
        <fullName evidence="6">Tetratricopeptide repeat protein</fullName>
    </recommendedName>
</protein>
<keyword evidence="2 3" id="KW-0802">TPR repeat</keyword>
<name>A0A919SNM0_9ACTN</name>
<sequence length="293" mass="31604">MTVLGCNGKNGACTRLISVSTVPGGNRLARDNPEDWSRTHTYCPGCGRTYCDRCTAGLGPSRRCHECGDTVTDPDTDRRTRLTPAMAAHHRGLRMFQDGRWEQALAAFDEAVGLPGAPAGSHFTRGLLLFRLGRHDEALSSFTTTARIDPGHADAHHYTGVIHLRGGRATLAATAFDRALGHDPAHLYAAAMRMEALTRAGRPRDCVRIGERTLAAAKNPDFTALASVYALLGDALQHLHRDEEALAMLDIASGIGEDDPAVHRVRAAVLRRLHRDEEAALAARLAAAIGDRP</sequence>
<comment type="caution">
    <text evidence="4">The sequence shown here is derived from an EMBL/GenBank/DDBJ whole genome shotgun (WGS) entry which is preliminary data.</text>
</comment>
<keyword evidence="1" id="KW-0677">Repeat</keyword>
<evidence type="ECO:0000256" key="1">
    <source>
        <dbReference type="ARBA" id="ARBA00022737"/>
    </source>
</evidence>
<feature type="repeat" description="TPR" evidence="3">
    <location>
        <begin position="119"/>
        <end position="152"/>
    </location>
</feature>
<dbReference type="InterPro" id="IPR050498">
    <property type="entry name" value="Ycf3"/>
</dbReference>
<proteinExistence type="predicted"/>
<dbReference type="PANTHER" id="PTHR44858">
    <property type="entry name" value="TETRATRICOPEPTIDE REPEAT PROTEIN 6"/>
    <property type="match status" value="1"/>
</dbReference>
<reference evidence="4" key="1">
    <citation type="submission" date="2021-03" db="EMBL/GenBank/DDBJ databases">
        <title>Whole genome shotgun sequence of Actinoplanes consettensis NBRC 14913.</title>
        <authorList>
            <person name="Komaki H."/>
            <person name="Tamura T."/>
        </authorList>
    </citation>
    <scope>NUCLEOTIDE SEQUENCE</scope>
    <source>
        <strain evidence="4">NBRC 14913</strain>
    </source>
</reference>
<dbReference type="PROSITE" id="PS50005">
    <property type="entry name" value="TPR"/>
    <property type="match status" value="1"/>
</dbReference>
<accession>A0A919SNM0</accession>
<dbReference type="Pfam" id="PF13432">
    <property type="entry name" value="TPR_16"/>
    <property type="match status" value="1"/>
</dbReference>
<dbReference type="EMBL" id="BOQP01000019">
    <property type="protein sequence ID" value="GIM74243.1"/>
    <property type="molecule type" value="Genomic_DNA"/>
</dbReference>
<evidence type="ECO:0000313" key="4">
    <source>
        <dbReference type="EMBL" id="GIM74243.1"/>
    </source>
</evidence>
<keyword evidence="5" id="KW-1185">Reference proteome</keyword>
<gene>
    <name evidence="4" type="ORF">Aco04nite_39320</name>
</gene>
<dbReference type="AlphaFoldDB" id="A0A919SNM0"/>
<evidence type="ECO:0008006" key="6">
    <source>
        <dbReference type="Google" id="ProtNLM"/>
    </source>
</evidence>
<dbReference type="PANTHER" id="PTHR44858:SF1">
    <property type="entry name" value="UDP-N-ACETYLGLUCOSAMINE--PEPTIDE N-ACETYLGLUCOSAMINYLTRANSFERASE SPINDLY-RELATED"/>
    <property type="match status" value="1"/>
</dbReference>
<dbReference type="InterPro" id="IPR011990">
    <property type="entry name" value="TPR-like_helical_dom_sf"/>
</dbReference>
<dbReference type="SUPFAM" id="SSF48452">
    <property type="entry name" value="TPR-like"/>
    <property type="match status" value="1"/>
</dbReference>
<dbReference type="Proteomes" id="UP000680865">
    <property type="component" value="Unassembled WGS sequence"/>
</dbReference>
<dbReference type="Gene3D" id="1.25.40.10">
    <property type="entry name" value="Tetratricopeptide repeat domain"/>
    <property type="match status" value="1"/>
</dbReference>
<organism evidence="4 5">
    <name type="scientific">Winogradskya consettensis</name>
    <dbReference type="NCBI Taxonomy" id="113560"/>
    <lineage>
        <taxon>Bacteria</taxon>
        <taxon>Bacillati</taxon>
        <taxon>Actinomycetota</taxon>
        <taxon>Actinomycetes</taxon>
        <taxon>Micromonosporales</taxon>
        <taxon>Micromonosporaceae</taxon>
        <taxon>Winogradskya</taxon>
    </lineage>
</organism>